<organism evidence="3 4">
    <name type="scientific">Drosophila kikkawai</name>
    <name type="common">Fruit fly</name>
    <dbReference type="NCBI Taxonomy" id="30033"/>
    <lineage>
        <taxon>Eukaryota</taxon>
        <taxon>Metazoa</taxon>
        <taxon>Ecdysozoa</taxon>
        <taxon>Arthropoda</taxon>
        <taxon>Hexapoda</taxon>
        <taxon>Insecta</taxon>
        <taxon>Pterygota</taxon>
        <taxon>Neoptera</taxon>
        <taxon>Endopterygota</taxon>
        <taxon>Diptera</taxon>
        <taxon>Brachycera</taxon>
        <taxon>Muscomorpha</taxon>
        <taxon>Ephydroidea</taxon>
        <taxon>Drosophilidae</taxon>
        <taxon>Drosophila</taxon>
        <taxon>Sophophora</taxon>
    </lineage>
</organism>
<feature type="signal peptide" evidence="2">
    <location>
        <begin position="1"/>
        <end position="18"/>
    </location>
</feature>
<evidence type="ECO:0000313" key="3">
    <source>
        <dbReference type="Proteomes" id="UP001652661"/>
    </source>
</evidence>
<evidence type="ECO:0000256" key="1">
    <source>
        <dbReference type="SAM" id="MobiDB-lite"/>
    </source>
</evidence>
<protein>
    <submittedName>
        <fullName evidence="4">Uncharacterized protein</fullName>
    </submittedName>
</protein>
<evidence type="ECO:0000313" key="4">
    <source>
        <dbReference type="RefSeq" id="XP_017029553.1"/>
    </source>
</evidence>
<dbReference type="OrthoDB" id="7861459at2759"/>
<feature type="region of interest" description="Disordered" evidence="1">
    <location>
        <begin position="90"/>
        <end position="149"/>
    </location>
</feature>
<gene>
    <name evidence="4" type="primary">LOC108079667</name>
</gene>
<evidence type="ECO:0000256" key="2">
    <source>
        <dbReference type="SAM" id="SignalP"/>
    </source>
</evidence>
<sequence>MKLLELLFLVLYYHIVQGLARRRPNHGCLIRNKYKHELSCHSPRRVFYVFHRSIFDCVQVISNCPRMYPWNEYESLQDCRDDCAYHMQIPTPTPAQGKEAAGGQNKEGAEATAAAGAAEAPAVAGGEEAPPAAGAEGGEAAEAEAPAAK</sequence>
<reference evidence="3" key="1">
    <citation type="submission" date="2025-05" db="UniProtKB">
        <authorList>
            <consortium name="RefSeq"/>
        </authorList>
    </citation>
    <scope>NUCLEOTIDE SEQUENCE [LARGE SCALE GENOMIC DNA]</scope>
    <source>
        <strain evidence="3">14028-0561.14</strain>
    </source>
</reference>
<keyword evidence="2" id="KW-0732">Signal</keyword>
<dbReference type="Proteomes" id="UP001652661">
    <property type="component" value="Chromosome 2L"/>
</dbReference>
<keyword evidence="3" id="KW-1185">Reference proteome</keyword>
<name>A0A6P4J4X0_DROKI</name>
<feature type="chain" id="PRO_5028042497" evidence="2">
    <location>
        <begin position="19"/>
        <end position="149"/>
    </location>
</feature>
<dbReference type="RefSeq" id="XP_017029553.1">
    <property type="nucleotide sequence ID" value="XM_017174064.2"/>
</dbReference>
<dbReference type="GeneID" id="108079667"/>
<reference evidence="4" key="2">
    <citation type="submission" date="2025-08" db="UniProtKB">
        <authorList>
            <consortium name="RefSeq"/>
        </authorList>
    </citation>
    <scope>IDENTIFICATION</scope>
    <source>
        <strain evidence="4">14028-0561.14</strain>
        <tissue evidence="4">Whole fly</tissue>
    </source>
</reference>
<accession>A0A6P4J4X0</accession>
<proteinExistence type="predicted"/>
<feature type="compositionally biased region" description="Low complexity" evidence="1">
    <location>
        <begin position="110"/>
        <end position="149"/>
    </location>
</feature>
<dbReference type="AlphaFoldDB" id="A0A6P4J4X0"/>